<dbReference type="HOGENOM" id="CLU_139582_0_0_9"/>
<dbReference type="InterPro" id="IPR011094">
    <property type="entry name" value="Uncharacterised_LppY/LpqO"/>
</dbReference>
<evidence type="ECO:0008006" key="3">
    <source>
        <dbReference type="Google" id="ProtNLM"/>
    </source>
</evidence>
<protein>
    <recommendedName>
        <fullName evidence="3">DUF1259 domain-containing protein</fullName>
    </recommendedName>
</protein>
<dbReference type="RefSeq" id="WP_005585935.1">
    <property type="nucleotide sequence ID" value="NZ_LT669839.1"/>
</dbReference>
<organism evidence="1 2">
    <name type="scientific">[Clostridium] ultunense Esp</name>
    <dbReference type="NCBI Taxonomy" id="1288971"/>
    <lineage>
        <taxon>Bacteria</taxon>
        <taxon>Bacillati</taxon>
        <taxon>Bacillota</taxon>
        <taxon>Tissierellia</taxon>
        <taxon>Tissierellales</taxon>
        <taxon>Tepidimicrobiaceae</taxon>
        <taxon>Schnuerera</taxon>
    </lineage>
</organism>
<sequence>MTNNYKDTDNLYYDHDEDDINDERIDNRLCRRFARILNASILTSEEDLCVVTFNRNIRPEIAGRPTRSALAIAALFSFESMDNRGRTLNLGETVILQREINPFISALRERDIEVTALHNHWLFDRPRLFYIHFFSIEDPLTFARKVAEALQVLRR</sequence>
<gene>
    <name evidence="1" type="ORF">CUESP1_2677</name>
</gene>
<evidence type="ECO:0000313" key="2">
    <source>
        <dbReference type="Proteomes" id="UP000245423"/>
    </source>
</evidence>
<dbReference type="Pfam" id="PF07485">
    <property type="entry name" value="DUF1529"/>
    <property type="match status" value="1"/>
</dbReference>
<keyword evidence="2" id="KW-1185">Reference proteome</keyword>
<dbReference type="EMBL" id="LT669839">
    <property type="protein sequence ID" value="SHD78017.1"/>
    <property type="molecule type" value="Genomic_DNA"/>
</dbReference>
<name>M1ZBP6_9FIRM</name>
<dbReference type="Proteomes" id="UP000245423">
    <property type="component" value="Chromosome 1"/>
</dbReference>
<evidence type="ECO:0000313" key="1">
    <source>
        <dbReference type="EMBL" id="SHD78017.1"/>
    </source>
</evidence>
<proteinExistence type="predicted"/>
<dbReference type="AlphaFoldDB" id="M1ZBP6"/>
<accession>M1ZBP6</accession>
<dbReference type="OrthoDB" id="4687120at2"/>
<reference evidence="1 2" key="1">
    <citation type="submission" date="2016-11" db="EMBL/GenBank/DDBJ databases">
        <authorList>
            <person name="Manzoor S."/>
        </authorList>
    </citation>
    <scope>NUCLEOTIDE SEQUENCE [LARGE SCALE GENOMIC DNA]</scope>
    <source>
        <strain evidence="1">Clostridium ultunense strain Esp</strain>
    </source>
</reference>